<name>Q01Q33_SOLUE</name>
<dbReference type="EMBL" id="CP000473">
    <property type="protein sequence ID" value="ABJ88237.1"/>
    <property type="molecule type" value="Genomic_DNA"/>
</dbReference>
<dbReference type="SUPFAM" id="SSF53098">
    <property type="entry name" value="Ribonuclease H-like"/>
    <property type="match status" value="1"/>
</dbReference>
<organism evidence="1">
    <name type="scientific">Solibacter usitatus (strain Ellin6076)</name>
    <dbReference type="NCBI Taxonomy" id="234267"/>
    <lineage>
        <taxon>Bacteria</taxon>
        <taxon>Pseudomonadati</taxon>
        <taxon>Acidobacteriota</taxon>
        <taxon>Terriglobia</taxon>
        <taxon>Bryobacterales</taxon>
        <taxon>Solibacteraceae</taxon>
        <taxon>Candidatus Solibacter</taxon>
    </lineage>
</organism>
<proteinExistence type="predicted"/>
<dbReference type="HOGENOM" id="CLU_046533_0_0_0"/>
<dbReference type="STRING" id="234267.Acid_7326"/>
<reference evidence="1" key="1">
    <citation type="submission" date="2006-10" db="EMBL/GenBank/DDBJ databases">
        <title>Complete sequence of Solibacter usitatus Ellin6076.</title>
        <authorList>
            <consortium name="US DOE Joint Genome Institute"/>
            <person name="Copeland A."/>
            <person name="Lucas S."/>
            <person name="Lapidus A."/>
            <person name="Barry K."/>
            <person name="Detter J.C."/>
            <person name="Glavina del Rio T."/>
            <person name="Hammon N."/>
            <person name="Israni S."/>
            <person name="Dalin E."/>
            <person name="Tice H."/>
            <person name="Pitluck S."/>
            <person name="Thompson L.S."/>
            <person name="Brettin T."/>
            <person name="Bruce D."/>
            <person name="Han C."/>
            <person name="Tapia R."/>
            <person name="Gilna P."/>
            <person name="Schmutz J."/>
            <person name="Larimer F."/>
            <person name="Land M."/>
            <person name="Hauser L."/>
            <person name="Kyrpides N."/>
            <person name="Mikhailova N."/>
            <person name="Janssen P.H."/>
            <person name="Kuske C.R."/>
            <person name="Richardson P."/>
        </authorList>
    </citation>
    <scope>NUCLEOTIDE SEQUENCE</scope>
    <source>
        <strain evidence="1">Ellin6076</strain>
    </source>
</reference>
<dbReference type="OrthoDB" id="29496at2"/>
<dbReference type="KEGG" id="sus:Acid_7326"/>
<gene>
    <name evidence="1" type="ordered locus">Acid_7326</name>
</gene>
<evidence type="ECO:0008006" key="2">
    <source>
        <dbReference type="Google" id="ProtNLM"/>
    </source>
</evidence>
<sequence length="458" mass="52325">MLLRAWLDITAGWLPAFPQQRSLRRAVRLALGTLCAFGRRTLSRAICAVGLQHVDWSAEYLLFARCRWYIDDLFQPILQKGLPFCSDAYVAVAMDDTRLHKTGRKIQSAFYQRDPLSPKFRVNLMFGLRFLQMSLLVPLYRGQQQSARALPVRFVEVPAVKKPGKKASPEEKLAWKQKTRELNLSTRSVEVARTLRTSLDAAGAADRILLLVGDNSFCNRTHFRAEWDRTELIVRARRDLKLCRRAPLGGPRFYDSTKFTPLDVYQDQSIVWKKAKIFHGGRWRMLRYKDVTNVFWQTGAGQKPLRVLVVAPIPYHVGGSKRRSHRDPAFLLTTDLRAPAGHLLQPYFDRWQIEVNHREEKDTLGVGQAQVRSLQSVPRQPAFAVAAYSALLLAGLLAYGADRTDDYEPLPKWRRRAKRPSCLDLLTVLRKEMAENPDLLQPFGIHPDWISLGKTAAA</sequence>
<dbReference type="eggNOG" id="COG3385">
    <property type="taxonomic scope" value="Bacteria"/>
</dbReference>
<protein>
    <recommendedName>
        <fullName evidence="2">Transposase IS701-like DDE domain-containing protein</fullName>
    </recommendedName>
</protein>
<dbReference type="AlphaFoldDB" id="Q01Q33"/>
<accession>Q01Q33</accession>
<dbReference type="InParanoid" id="Q01Q33"/>
<evidence type="ECO:0000313" key="1">
    <source>
        <dbReference type="EMBL" id="ABJ88237.1"/>
    </source>
</evidence>
<dbReference type="InterPro" id="IPR012337">
    <property type="entry name" value="RNaseH-like_sf"/>
</dbReference>